<evidence type="ECO:0000256" key="3">
    <source>
        <dbReference type="ARBA" id="ARBA00022679"/>
    </source>
</evidence>
<dbReference type="SUPFAM" id="SSF53756">
    <property type="entry name" value="UDP-Glycosyltransferase/glycogen phosphorylase"/>
    <property type="match status" value="1"/>
</dbReference>
<comment type="caution">
    <text evidence="6">The sequence shown here is derived from an EMBL/GenBank/DDBJ whole genome shotgun (WGS) entry which is preliminary data.</text>
</comment>
<dbReference type="InterPro" id="IPR038577">
    <property type="entry name" value="GT10-like_C_sf"/>
</dbReference>
<gene>
    <name evidence="6" type="ORF">CVD27_21040</name>
</gene>
<sequence length="292" mass="34651">MKPKIKINFTDFWRGRRFDKNSNFFTNLLRTKYDITISDDPDYLIYSCFGREHLKYDCVKIFYTGENRQPNLNECDYAIGFNYPPSNDRSIRFPLYFLYTQDYMLAKNKHLISDSEIERKVLFCNFIYSNGSAHRNRELFFDLLSKYKTVDSGGKIRNNLGYRVDDKLQFQKNYKFSIAFENSTSEGYTTEKIIQAFAAQTIPIYWGNPSIAKEFNPKAFINCHDFDSFEDVVKRIIEIDKDKQLFSQMLKEPIYSADVNPDEIGEKQLLEFLSSIFDSKYDLAFKRKIDRR</sequence>
<dbReference type="GO" id="GO:0008417">
    <property type="term" value="F:fucosyltransferase activity"/>
    <property type="evidence" value="ECO:0007669"/>
    <property type="project" value="InterPro"/>
</dbReference>
<feature type="domain" description="Fucosyltransferase C-terminal" evidence="4">
    <location>
        <begin position="123"/>
        <end position="248"/>
    </location>
</feature>
<dbReference type="Pfam" id="PF00852">
    <property type="entry name" value="Glyco_transf_10"/>
    <property type="match status" value="1"/>
</dbReference>
<dbReference type="PANTHER" id="PTHR11929:SF194">
    <property type="entry name" value="ALPHA-(1,3)-FUCOSYLTRANSFERASE 10"/>
    <property type="match status" value="1"/>
</dbReference>
<dbReference type="GO" id="GO:0016020">
    <property type="term" value="C:membrane"/>
    <property type="evidence" value="ECO:0007669"/>
    <property type="project" value="InterPro"/>
</dbReference>
<dbReference type="InterPro" id="IPR055270">
    <property type="entry name" value="Glyco_tran_10_C"/>
</dbReference>
<keyword evidence="7" id="KW-1185">Reference proteome</keyword>
<dbReference type="SMR" id="A0A2N5H9N6"/>
<accession>A0A2N5H9N6</accession>
<evidence type="ECO:0000313" key="7">
    <source>
        <dbReference type="Proteomes" id="UP000234950"/>
    </source>
</evidence>
<evidence type="ECO:0000259" key="4">
    <source>
        <dbReference type="Pfam" id="PF00852"/>
    </source>
</evidence>
<dbReference type="InterPro" id="IPR041058">
    <property type="entry name" value="FucT_N"/>
</dbReference>
<evidence type="ECO:0000259" key="5">
    <source>
        <dbReference type="Pfam" id="PF18025"/>
    </source>
</evidence>
<dbReference type="PANTHER" id="PTHR11929">
    <property type="entry name" value="ALPHA- 1,3 -FUCOSYLTRANSFERASE"/>
    <property type="match status" value="1"/>
</dbReference>
<dbReference type="RefSeq" id="WP_101650151.1">
    <property type="nucleotide sequence ID" value="NZ_PGVE01000078.1"/>
</dbReference>
<feature type="domain" description="Alpha-(1,3)-fucosyltransferase FucT N-terminal" evidence="5">
    <location>
        <begin position="7"/>
        <end position="99"/>
    </location>
</feature>
<dbReference type="EMBL" id="PGVE01000078">
    <property type="protein sequence ID" value="PLS02231.1"/>
    <property type="molecule type" value="Genomic_DNA"/>
</dbReference>
<dbReference type="AlphaFoldDB" id="A0A2N5H9N6"/>
<evidence type="ECO:0000256" key="1">
    <source>
        <dbReference type="ARBA" id="ARBA00008919"/>
    </source>
</evidence>
<reference evidence="6 7" key="1">
    <citation type="submission" date="2017-11" db="EMBL/GenBank/DDBJ databases">
        <title>Comparitive Functional Genomics of Dry Heat Resistant strains isolated from the Viking Spacecraft.</title>
        <authorList>
            <person name="Seuylemezian A."/>
            <person name="Cooper K."/>
            <person name="Vaishampayan P."/>
        </authorList>
    </citation>
    <scope>NUCLEOTIDE SEQUENCE [LARGE SCALE GENOMIC DNA]</scope>
    <source>
        <strain evidence="6 7">V32-6</strain>
    </source>
</reference>
<dbReference type="InterPro" id="IPR001503">
    <property type="entry name" value="Glyco_trans_10"/>
</dbReference>
<keyword evidence="2" id="KW-0328">Glycosyltransferase</keyword>
<dbReference type="Proteomes" id="UP000234950">
    <property type="component" value="Unassembled WGS sequence"/>
</dbReference>
<comment type="similarity">
    <text evidence="1">Belongs to the glycosyltransferase 10 family.</text>
</comment>
<dbReference type="OrthoDB" id="9791032at2"/>
<evidence type="ECO:0000313" key="6">
    <source>
        <dbReference type="EMBL" id="PLS02231.1"/>
    </source>
</evidence>
<proteinExistence type="inferred from homology"/>
<protein>
    <submittedName>
        <fullName evidence="6">Glycosyltransferase</fullName>
    </submittedName>
</protein>
<organism evidence="6 7">
    <name type="scientific">Neobacillus cucumis</name>
    <dbReference type="NCBI Taxonomy" id="1740721"/>
    <lineage>
        <taxon>Bacteria</taxon>
        <taxon>Bacillati</taxon>
        <taxon>Bacillota</taxon>
        <taxon>Bacilli</taxon>
        <taxon>Bacillales</taxon>
        <taxon>Bacillaceae</taxon>
        <taxon>Neobacillus</taxon>
    </lineage>
</organism>
<name>A0A2N5H9N6_9BACI</name>
<dbReference type="Pfam" id="PF18025">
    <property type="entry name" value="FucT_N"/>
    <property type="match status" value="1"/>
</dbReference>
<keyword evidence="3 6" id="KW-0808">Transferase</keyword>
<evidence type="ECO:0000256" key="2">
    <source>
        <dbReference type="ARBA" id="ARBA00022676"/>
    </source>
</evidence>
<dbReference type="Gene3D" id="3.40.50.11660">
    <property type="entry name" value="Glycosyl transferase family 10, C-terminal domain"/>
    <property type="match status" value="1"/>
</dbReference>